<organism evidence="3 4">
    <name type="scientific">Parnassius apollo</name>
    <name type="common">Apollo butterfly</name>
    <name type="synonym">Papilio apollo</name>
    <dbReference type="NCBI Taxonomy" id="110799"/>
    <lineage>
        <taxon>Eukaryota</taxon>
        <taxon>Metazoa</taxon>
        <taxon>Ecdysozoa</taxon>
        <taxon>Arthropoda</taxon>
        <taxon>Hexapoda</taxon>
        <taxon>Insecta</taxon>
        <taxon>Pterygota</taxon>
        <taxon>Neoptera</taxon>
        <taxon>Endopterygota</taxon>
        <taxon>Lepidoptera</taxon>
        <taxon>Glossata</taxon>
        <taxon>Ditrysia</taxon>
        <taxon>Papilionoidea</taxon>
        <taxon>Papilionidae</taxon>
        <taxon>Parnassiinae</taxon>
        <taxon>Parnassini</taxon>
        <taxon>Parnassius</taxon>
        <taxon>Parnassius</taxon>
    </lineage>
</organism>
<dbReference type="Proteomes" id="UP000691718">
    <property type="component" value="Unassembled WGS sequence"/>
</dbReference>
<comment type="caution">
    <text evidence="3">The sequence shown here is derived from an EMBL/GenBank/DDBJ whole genome shotgun (WGS) entry which is preliminary data.</text>
</comment>
<gene>
    <name evidence="3" type="ORF">PAPOLLO_LOCUS11563</name>
</gene>
<dbReference type="Pfam" id="PF10545">
    <property type="entry name" value="MADF_DNA_bdg"/>
    <property type="match status" value="1"/>
</dbReference>
<dbReference type="EMBL" id="CAJQZP010000847">
    <property type="protein sequence ID" value="CAG4988019.1"/>
    <property type="molecule type" value="Genomic_DNA"/>
</dbReference>
<protein>
    <submittedName>
        <fullName evidence="3">(apollo) hypothetical protein</fullName>
    </submittedName>
</protein>
<dbReference type="AlphaFoldDB" id="A0A8S3WYA3"/>
<keyword evidence="4" id="KW-1185">Reference proteome</keyword>
<evidence type="ECO:0000256" key="1">
    <source>
        <dbReference type="SAM" id="MobiDB-lite"/>
    </source>
</evidence>
<proteinExistence type="predicted"/>
<evidence type="ECO:0000313" key="4">
    <source>
        <dbReference type="Proteomes" id="UP000691718"/>
    </source>
</evidence>
<dbReference type="PANTHER" id="PTHR21505">
    <property type="entry name" value="MADF DOMAIN-CONTAINING PROTEIN-RELATED"/>
    <property type="match status" value="1"/>
</dbReference>
<dbReference type="OrthoDB" id="6776070at2759"/>
<evidence type="ECO:0000313" key="3">
    <source>
        <dbReference type="EMBL" id="CAG4988019.1"/>
    </source>
</evidence>
<reference evidence="3" key="1">
    <citation type="submission" date="2021-04" db="EMBL/GenBank/DDBJ databases">
        <authorList>
            <person name="Tunstrom K."/>
        </authorList>
    </citation>
    <scope>NUCLEOTIDE SEQUENCE</scope>
</reference>
<sequence>MDWTNEIVLEFIKLYEKHPCIWDPKHTFYKNKNRVNDAWVDIQNSLGVPCTVKDLKRKKDSLMAAYRNYKTKIKKSEVLGSSSDDVYQPSWFAFSYIDGFLGSIYKCNQSMSIKDVQNSHHIEEINIDEDDTGSPNTVKSNSEVEPSPYIIFSQQEYTYPECSSSERRSVVSTSGKRKHSLPELERQSNEEDDECYIFGKLVAKKLRKLPESRRDLLMIKINQLIYAESYGTDRPVSSLSRSSCSYAKSPQPSIQKEFNSETSTDPAAVIKLEYEYE</sequence>
<accession>A0A8S3WYA3</accession>
<dbReference type="InterPro" id="IPR006578">
    <property type="entry name" value="MADF-dom"/>
</dbReference>
<dbReference type="PANTHER" id="PTHR21505:SF12">
    <property type="entry name" value="MADF DOMAIN-CONTAINING PROTEIN-RELATED"/>
    <property type="match status" value="1"/>
</dbReference>
<feature type="domain" description="MADF" evidence="2">
    <location>
        <begin position="10"/>
        <end position="105"/>
    </location>
</feature>
<dbReference type="SMART" id="SM00595">
    <property type="entry name" value="MADF"/>
    <property type="match status" value="1"/>
</dbReference>
<evidence type="ECO:0000259" key="2">
    <source>
        <dbReference type="PROSITE" id="PS51029"/>
    </source>
</evidence>
<feature type="region of interest" description="Disordered" evidence="1">
    <location>
        <begin position="163"/>
        <end position="186"/>
    </location>
</feature>
<dbReference type="PROSITE" id="PS51029">
    <property type="entry name" value="MADF"/>
    <property type="match status" value="1"/>
</dbReference>
<name>A0A8S3WYA3_PARAO</name>